<organism evidence="7 8">
    <name type="scientific">Sphingomonas molluscorum</name>
    <dbReference type="NCBI Taxonomy" id="418184"/>
    <lineage>
        <taxon>Bacteria</taxon>
        <taxon>Pseudomonadati</taxon>
        <taxon>Pseudomonadota</taxon>
        <taxon>Alphaproteobacteria</taxon>
        <taxon>Sphingomonadales</taxon>
        <taxon>Sphingomonadaceae</taxon>
        <taxon>Sphingomonas</taxon>
    </lineage>
</organism>
<dbReference type="Pfam" id="PF01226">
    <property type="entry name" value="Form_Nir_trans"/>
    <property type="match status" value="1"/>
</dbReference>
<dbReference type="PANTHER" id="PTHR30520">
    <property type="entry name" value="FORMATE TRANSPORTER-RELATED"/>
    <property type="match status" value="1"/>
</dbReference>
<name>A0ABU8Q5S1_9SPHN</name>
<dbReference type="InterPro" id="IPR023271">
    <property type="entry name" value="Aquaporin-like"/>
</dbReference>
<evidence type="ECO:0000256" key="5">
    <source>
        <dbReference type="SAM" id="MobiDB-lite"/>
    </source>
</evidence>
<dbReference type="InterPro" id="IPR000292">
    <property type="entry name" value="For/NO2_transpt"/>
</dbReference>
<dbReference type="PANTHER" id="PTHR30520:SF2">
    <property type="entry name" value="INNER MEMBRANE PROTEIN YFDC"/>
    <property type="match status" value="1"/>
</dbReference>
<sequence>MTAPRWDAEQMSGSRDEDLKSEGGPEAEPVEGLTEEEVDSVDERRSGSPKVVHEVIRLQGDEELGRPLASLILSGFAAGVGLSASILAEAFLQEKLPKEPWAELISSLGYSVGYVIVILGNLQLFTENTVTAVLPLATHPTRRNLARLLRLWVTVLVANLVGTFFVALLVAHQIIVGPEQLSATLEVSRSLLRHDAMTTLMLGMPAGFLVASIAWILPNARGSEFWVIVLITYVIALGGFSHVVAGSGEAWLLWLQGELGLSDAIGRIILPSLLGNIIGGTGLFAVLAHGQVHGELDPDEGE</sequence>
<feature type="transmembrane region" description="Helical" evidence="6">
    <location>
        <begin position="196"/>
        <end position="218"/>
    </location>
</feature>
<comment type="subcellular location">
    <subcellularLocation>
        <location evidence="1">Membrane</location>
        <topology evidence="1">Multi-pass membrane protein</topology>
    </subcellularLocation>
</comment>
<keyword evidence="8" id="KW-1185">Reference proteome</keyword>
<accession>A0ABU8Q5S1</accession>
<feature type="transmembrane region" description="Helical" evidence="6">
    <location>
        <begin position="265"/>
        <end position="288"/>
    </location>
</feature>
<keyword evidence="2 6" id="KW-0812">Transmembrane</keyword>
<feature type="transmembrane region" description="Helical" evidence="6">
    <location>
        <begin position="225"/>
        <end position="245"/>
    </location>
</feature>
<keyword evidence="3 6" id="KW-1133">Transmembrane helix</keyword>
<evidence type="ECO:0000313" key="7">
    <source>
        <dbReference type="EMBL" id="MEJ5094463.1"/>
    </source>
</evidence>
<comment type="caution">
    <text evidence="7">The sequence shown here is derived from an EMBL/GenBank/DDBJ whole genome shotgun (WGS) entry which is preliminary data.</text>
</comment>
<dbReference type="Proteomes" id="UP001380365">
    <property type="component" value="Unassembled WGS sequence"/>
</dbReference>
<evidence type="ECO:0000256" key="3">
    <source>
        <dbReference type="ARBA" id="ARBA00022989"/>
    </source>
</evidence>
<dbReference type="EMBL" id="JBBGZA010000001">
    <property type="protein sequence ID" value="MEJ5094463.1"/>
    <property type="molecule type" value="Genomic_DNA"/>
</dbReference>
<evidence type="ECO:0000256" key="6">
    <source>
        <dbReference type="SAM" id="Phobius"/>
    </source>
</evidence>
<evidence type="ECO:0000256" key="4">
    <source>
        <dbReference type="ARBA" id="ARBA00023136"/>
    </source>
</evidence>
<evidence type="ECO:0000256" key="2">
    <source>
        <dbReference type="ARBA" id="ARBA00022692"/>
    </source>
</evidence>
<evidence type="ECO:0000256" key="1">
    <source>
        <dbReference type="ARBA" id="ARBA00004141"/>
    </source>
</evidence>
<protein>
    <submittedName>
        <fullName evidence="7">Formate/nitrite transporter family protein</fullName>
    </submittedName>
</protein>
<feature type="region of interest" description="Disordered" evidence="5">
    <location>
        <begin position="1"/>
        <end position="46"/>
    </location>
</feature>
<keyword evidence="4 6" id="KW-0472">Membrane</keyword>
<proteinExistence type="predicted"/>
<reference evidence="7 8" key="1">
    <citation type="submission" date="2023-12" db="EMBL/GenBank/DDBJ databases">
        <title>Gut-associated functions are favored during microbiome assembly across C. elegans life.</title>
        <authorList>
            <person name="Zimmermann J."/>
        </authorList>
    </citation>
    <scope>NUCLEOTIDE SEQUENCE [LARGE SCALE GENOMIC DNA]</scope>
    <source>
        <strain evidence="7 8">JUb134</strain>
    </source>
</reference>
<dbReference type="RefSeq" id="WP_239555378.1">
    <property type="nucleotide sequence ID" value="NZ_JBBGZA010000001.1"/>
</dbReference>
<feature type="compositionally biased region" description="Basic and acidic residues" evidence="5">
    <location>
        <begin position="14"/>
        <end position="23"/>
    </location>
</feature>
<gene>
    <name evidence="7" type="ORF">WH159_07905</name>
</gene>
<feature type="transmembrane region" description="Helical" evidence="6">
    <location>
        <begin position="149"/>
        <end position="176"/>
    </location>
</feature>
<dbReference type="Gene3D" id="1.20.1080.10">
    <property type="entry name" value="Glycerol uptake facilitator protein"/>
    <property type="match status" value="1"/>
</dbReference>
<evidence type="ECO:0000313" key="8">
    <source>
        <dbReference type="Proteomes" id="UP001380365"/>
    </source>
</evidence>
<feature type="transmembrane region" description="Helical" evidence="6">
    <location>
        <begin position="68"/>
        <end position="92"/>
    </location>
</feature>